<evidence type="ECO:0000256" key="9">
    <source>
        <dbReference type="ARBA" id="ARBA00022989"/>
    </source>
</evidence>
<keyword evidence="6" id="KW-0430">Lectin</keyword>
<evidence type="ECO:0000256" key="3">
    <source>
        <dbReference type="ARBA" id="ARBA00010217"/>
    </source>
</evidence>
<dbReference type="Gene3D" id="2.60.120.200">
    <property type="match status" value="1"/>
</dbReference>
<keyword evidence="16" id="KW-1185">Reference proteome</keyword>
<evidence type="ECO:0000313" key="14">
    <source>
        <dbReference type="EMBL" id="PNT71489.1"/>
    </source>
</evidence>
<feature type="transmembrane region" description="Helical" evidence="12">
    <location>
        <begin position="224"/>
        <end position="248"/>
    </location>
</feature>
<evidence type="ECO:0000256" key="10">
    <source>
        <dbReference type="ARBA" id="ARBA00023136"/>
    </source>
</evidence>
<proteinExistence type="inferred from homology"/>
<keyword evidence="5" id="KW-0732">Signal</keyword>
<evidence type="ECO:0000259" key="13">
    <source>
        <dbReference type="PROSITE" id="PS50011"/>
    </source>
</evidence>
<dbReference type="Gramene" id="PNT71489">
    <property type="protein sequence ID" value="PNT71489"/>
    <property type="gene ID" value="BRADI_2g28165v3"/>
</dbReference>
<dbReference type="GO" id="GO:0042742">
    <property type="term" value="P:defense response to bacterium"/>
    <property type="evidence" value="ECO:0000318"/>
    <property type="project" value="GO_Central"/>
</dbReference>
<keyword evidence="7 11" id="KW-0547">Nucleotide-binding</keyword>
<dbReference type="InterPro" id="IPR001220">
    <property type="entry name" value="Legume_lectin_dom"/>
</dbReference>
<evidence type="ECO:0000313" key="15">
    <source>
        <dbReference type="EnsemblPlants" id="PNT71489"/>
    </source>
</evidence>
<dbReference type="InterPro" id="IPR011009">
    <property type="entry name" value="Kinase-like_dom_sf"/>
</dbReference>
<keyword evidence="9 12" id="KW-1133">Transmembrane helix</keyword>
<keyword evidence="4 12" id="KW-0812">Transmembrane</keyword>
<reference evidence="14" key="2">
    <citation type="submission" date="2017-06" db="EMBL/GenBank/DDBJ databases">
        <title>WGS assembly of Brachypodium distachyon.</title>
        <authorList>
            <consortium name="The International Brachypodium Initiative"/>
            <person name="Lucas S."/>
            <person name="Harmon-Smith M."/>
            <person name="Lail K."/>
            <person name="Tice H."/>
            <person name="Grimwood J."/>
            <person name="Bruce D."/>
            <person name="Barry K."/>
            <person name="Shu S."/>
            <person name="Lindquist E."/>
            <person name="Wang M."/>
            <person name="Pitluck S."/>
            <person name="Vogel J.P."/>
            <person name="Garvin D.F."/>
            <person name="Mockler T.C."/>
            <person name="Schmutz J."/>
            <person name="Rokhsar D."/>
            <person name="Bevan M.W."/>
        </authorList>
    </citation>
    <scope>NUCLEOTIDE SEQUENCE</scope>
    <source>
        <strain evidence="14">Bd21</strain>
    </source>
</reference>
<evidence type="ECO:0000256" key="11">
    <source>
        <dbReference type="PROSITE-ProRule" id="PRU10141"/>
    </source>
</evidence>
<comment type="similarity">
    <text evidence="2">In the N-terminal section; belongs to the leguminous lectin family.</text>
</comment>
<feature type="binding site" evidence="11">
    <location>
        <position position="294"/>
    </location>
    <ligand>
        <name>ATP</name>
        <dbReference type="ChEBI" id="CHEBI:30616"/>
    </ligand>
</feature>
<dbReference type="FunFam" id="2.60.120.200:FF:000246">
    <property type="entry name" value="L-type lectin-domain containing receptor kinase V.9"/>
    <property type="match status" value="1"/>
</dbReference>
<comment type="similarity">
    <text evidence="3">In the C-terminal section; belongs to the protein kinase superfamily. Ser/Thr protein kinase family.</text>
</comment>
<dbReference type="Gene3D" id="1.10.510.10">
    <property type="entry name" value="Transferase(Phosphotransferase) domain 1"/>
    <property type="match status" value="1"/>
</dbReference>
<reference evidence="14 15" key="1">
    <citation type="journal article" date="2010" name="Nature">
        <title>Genome sequencing and analysis of the model grass Brachypodium distachyon.</title>
        <authorList>
            <consortium name="International Brachypodium Initiative"/>
        </authorList>
    </citation>
    <scope>NUCLEOTIDE SEQUENCE [LARGE SCALE GENOMIC DNA]</scope>
    <source>
        <strain evidence="14 15">Bd21</strain>
    </source>
</reference>
<dbReference type="InterPro" id="IPR017441">
    <property type="entry name" value="Protein_kinase_ATP_BS"/>
</dbReference>
<dbReference type="AlphaFoldDB" id="A0A2K2DB39"/>
<dbReference type="GO" id="GO:0005524">
    <property type="term" value="F:ATP binding"/>
    <property type="evidence" value="ECO:0007669"/>
    <property type="project" value="UniProtKB-UniRule"/>
</dbReference>
<dbReference type="GO" id="GO:0004675">
    <property type="term" value="F:transmembrane receptor protein serine/threonine kinase activity"/>
    <property type="evidence" value="ECO:0000318"/>
    <property type="project" value="GO_Central"/>
</dbReference>
<reference evidence="15" key="3">
    <citation type="submission" date="2018-08" db="UniProtKB">
        <authorList>
            <consortium name="EnsemblPlants"/>
        </authorList>
    </citation>
    <scope>IDENTIFICATION</scope>
    <source>
        <strain evidence="15">cv. Bd21</strain>
    </source>
</reference>
<evidence type="ECO:0000256" key="1">
    <source>
        <dbReference type="ARBA" id="ARBA00004479"/>
    </source>
</evidence>
<feature type="domain" description="Protein kinase" evidence="13">
    <location>
        <begin position="265"/>
        <end position="525"/>
    </location>
</feature>
<dbReference type="GO" id="GO:0005886">
    <property type="term" value="C:plasma membrane"/>
    <property type="evidence" value="ECO:0000318"/>
    <property type="project" value="GO_Central"/>
</dbReference>
<dbReference type="GO" id="GO:0030246">
    <property type="term" value="F:carbohydrate binding"/>
    <property type="evidence" value="ECO:0007669"/>
    <property type="project" value="UniProtKB-KW"/>
</dbReference>
<evidence type="ECO:0000256" key="5">
    <source>
        <dbReference type="ARBA" id="ARBA00022729"/>
    </source>
</evidence>
<organism evidence="14">
    <name type="scientific">Brachypodium distachyon</name>
    <name type="common">Purple false brome</name>
    <name type="synonym">Trachynia distachya</name>
    <dbReference type="NCBI Taxonomy" id="15368"/>
    <lineage>
        <taxon>Eukaryota</taxon>
        <taxon>Viridiplantae</taxon>
        <taxon>Streptophyta</taxon>
        <taxon>Embryophyta</taxon>
        <taxon>Tracheophyta</taxon>
        <taxon>Spermatophyta</taxon>
        <taxon>Magnoliopsida</taxon>
        <taxon>Liliopsida</taxon>
        <taxon>Poales</taxon>
        <taxon>Poaceae</taxon>
        <taxon>BOP clade</taxon>
        <taxon>Pooideae</taxon>
        <taxon>Stipodae</taxon>
        <taxon>Brachypodieae</taxon>
        <taxon>Brachypodium</taxon>
    </lineage>
</organism>
<dbReference type="InterPro" id="IPR050528">
    <property type="entry name" value="L-type_Lectin-RKs"/>
</dbReference>
<dbReference type="PROSITE" id="PS00107">
    <property type="entry name" value="PROTEIN_KINASE_ATP"/>
    <property type="match status" value="1"/>
</dbReference>
<evidence type="ECO:0000256" key="7">
    <source>
        <dbReference type="ARBA" id="ARBA00022741"/>
    </source>
</evidence>
<evidence type="ECO:0000256" key="4">
    <source>
        <dbReference type="ARBA" id="ARBA00022692"/>
    </source>
</evidence>
<dbReference type="SUPFAM" id="SSF56112">
    <property type="entry name" value="Protein kinase-like (PK-like)"/>
    <property type="match status" value="1"/>
</dbReference>
<evidence type="ECO:0000256" key="6">
    <source>
        <dbReference type="ARBA" id="ARBA00022734"/>
    </source>
</evidence>
<dbReference type="GO" id="GO:0002229">
    <property type="term" value="P:defense response to oomycetes"/>
    <property type="evidence" value="ECO:0000318"/>
    <property type="project" value="GO_Central"/>
</dbReference>
<dbReference type="PANTHER" id="PTHR27007">
    <property type="match status" value="1"/>
</dbReference>
<comment type="subcellular location">
    <subcellularLocation>
        <location evidence="1">Membrane</location>
        <topology evidence="1">Single-pass type I membrane protein</topology>
    </subcellularLocation>
</comment>
<evidence type="ECO:0000256" key="8">
    <source>
        <dbReference type="ARBA" id="ARBA00022840"/>
    </source>
</evidence>
<dbReference type="Pfam" id="PF00069">
    <property type="entry name" value="Pkinase"/>
    <property type="match status" value="1"/>
</dbReference>
<evidence type="ECO:0000256" key="12">
    <source>
        <dbReference type="SAM" id="Phobius"/>
    </source>
</evidence>
<dbReference type="OrthoDB" id="543442at2759"/>
<keyword evidence="8 11" id="KW-0067">ATP-binding</keyword>
<protein>
    <recommendedName>
        <fullName evidence="13">Protein kinase domain-containing protein</fullName>
    </recommendedName>
</protein>
<dbReference type="InterPro" id="IPR013320">
    <property type="entry name" value="ConA-like_dom_sf"/>
</dbReference>
<dbReference type="SUPFAM" id="SSF49899">
    <property type="entry name" value="Concanavalin A-like lectins/glucanases"/>
    <property type="match status" value="1"/>
</dbReference>
<dbReference type="FunFam" id="1.10.510.10:FF:000517">
    <property type="entry name" value="Putative receptor kinase Lecrk"/>
    <property type="match status" value="1"/>
</dbReference>
<name>A0A2K2DB39_BRADI</name>
<dbReference type="Proteomes" id="UP000008810">
    <property type="component" value="Chromosome 2"/>
</dbReference>
<dbReference type="InParanoid" id="A0A2K2DB39"/>
<dbReference type="EnsemblPlants" id="PNT71489">
    <property type="protein sequence ID" value="PNT71489"/>
    <property type="gene ID" value="BRADI_2g28165v3"/>
</dbReference>
<dbReference type="PROSITE" id="PS50011">
    <property type="entry name" value="PROTEIN_KINASE_DOM"/>
    <property type="match status" value="1"/>
</dbReference>
<dbReference type="Gene3D" id="3.30.200.20">
    <property type="entry name" value="Phosphorylase Kinase, domain 1"/>
    <property type="match status" value="1"/>
</dbReference>
<evidence type="ECO:0000256" key="2">
    <source>
        <dbReference type="ARBA" id="ARBA00008536"/>
    </source>
</evidence>
<accession>A0A2K2DB39</accession>
<keyword evidence="10 12" id="KW-0472">Membrane</keyword>
<dbReference type="InterPro" id="IPR000719">
    <property type="entry name" value="Prot_kinase_dom"/>
</dbReference>
<gene>
    <name evidence="14" type="ORF">BRADI_2g28165v3</name>
</gene>
<sequence length="573" mass="64642">MHAIYPTPLHFRDSSSGKVQSFSVSIIFSIVGTYPDVNANGMAFFIGPSKNFSDALPMQFFGILKQKSNDNLLVIEFDTFQNPEMQDINDNHIGMDINSTFSLQSHMAGFYEDSSGAFKNLTLNSGMELQLWVDYEEEETRINVTLAPVYVATKPLKPLLSATCDLSTVLTETAYIGFSSTAELMNARHYILGWSFGLNRQAPSIDISKLPKLPRVGPKAQSKLLVIILPIATAALILCIVSLVILMVRRWQRFREDLFYATQGFKNKNLVGEGGFGKVYKGVLQLSKKEIAVKRMISHESRQGMKEFITEVLLGYCRRKDELLLVYDYMSNGSLDKYIHCEDQYKPTLSWAQRFQVIRGIATGLLYLHEKQASNVLLDNEMNGRLGDFGLAKLYDHGTDPQTTHMVGTMGYLAPELARTGKASPYTDVYTFGMFLLEVTCGQKPTIKQDTEVNQVFLVDWVLEHWNNQLLSKTVDTRLHDDYNIGEACLVLKIGLLCLHPFPSSRPCMREVMQYLNGEIPLPELRPTQLSTDIQGLMQDSGFNLSVTSYPQLMSSFSTMSDFSGGRCYWQCW</sequence>
<dbReference type="Pfam" id="PF00139">
    <property type="entry name" value="Lectin_legB"/>
    <property type="match status" value="1"/>
</dbReference>
<dbReference type="EMBL" id="CM000881">
    <property type="protein sequence ID" value="PNT71489.1"/>
    <property type="molecule type" value="Genomic_DNA"/>
</dbReference>
<evidence type="ECO:0000313" key="16">
    <source>
        <dbReference type="Proteomes" id="UP000008810"/>
    </source>
</evidence>
<dbReference type="CDD" id="cd06899">
    <property type="entry name" value="lectin_legume_LecRK_Arcelin_ConA"/>
    <property type="match status" value="1"/>
</dbReference>